<protein>
    <recommendedName>
        <fullName evidence="1">Glucosidase 2 subunit beta</fullName>
    </recommendedName>
</protein>
<keyword evidence="3" id="KW-0256">Endoplasmic reticulum</keyword>
<feature type="compositionally biased region" description="Basic and acidic residues" evidence="6">
    <location>
        <begin position="552"/>
        <end position="564"/>
    </location>
</feature>
<feature type="coiled-coil region" evidence="5">
    <location>
        <begin position="305"/>
        <end position="364"/>
    </location>
</feature>
<keyword evidence="7" id="KW-1133">Transmembrane helix</keyword>
<keyword evidence="5" id="KW-0175">Coiled coil</keyword>
<feature type="transmembrane region" description="Helical" evidence="7">
    <location>
        <begin position="27"/>
        <end position="55"/>
    </location>
</feature>
<keyword evidence="4" id="KW-1015">Disulfide bond</keyword>
<organism evidence="9 10">
    <name type="scientific">Aureobasidium pullulans</name>
    <name type="common">Black yeast</name>
    <name type="synonym">Pullularia pullulans</name>
    <dbReference type="NCBI Taxonomy" id="5580"/>
    <lineage>
        <taxon>Eukaryota</taxon>
        <taxon>Fungi</taxon>
        <taxon>Dikarya</taxon>
        <taxon>Ascomycota</taxon>
        <taxon>Pezizomycotina</taxon>
        <taxon>Dothideomycetes</taxon>
        <taxon>Dothideomycetidae</taxon>
        <taxon>Dothideales</taxon>
        <taxon>Saccotheciaceae</taxon>
        <taxon>Aureobasidium</taxon>
    </lineage>
</organism>
<dbReference type="InterPro" id="IPR036607">
    <property type="entry name" value="PRKCSH"/>
</dbReference>
<name>A0A4S9VGI3_AURPU</name>
<dbReference type="GO" id="GO:0006491">
    <property type="term" value="P:N-glycan processing"/>
    <property type="evidence" value="ECO:0007669"/>
    <property type="project" value="TreeGrafter"/>
</dbReference>
<dbReference type="Gene3D" id="2.70.130.10">
    <property type="entry name" value="Mannose-6-phosphate receptor binding domain"/>
    <property type="match status" value="1"/>
</dbReference>
<dbReference type="InterPro" id="IPR028146">
    <property type="entry name" value="PRKCSH_N"/>
</dbReference>
<dbReference type="Pfam" id="PF13015">
    <property type="entry name" value="PRKCSH_1"/>
    <property type="match status" value="1"/>
</dbReference>
<evidence type="ECO:0000256" key="5">
    <source>
        <dbReference type="SAM" id="Coils"/>
    </source>
</evidence>
<dbReference type="PANTHER" id="PTHR12630:SF1">
    <property type="entry name" value="GLUCOSIDASE 2 SUBUNIT BETA"/>
    <property type="match status" value="1"/>
</dbReference>
<dbReference type="InterPro" id="IPR009011">
    <property type="entry name" value="Man6P_isomerase_rcpt-bd_dom_sf"/>
</dbReference>
<comment type="caution">
    <text evidence="9">The sequence shown here is derived from an EMBL/GenBank/DDBJ whole genome shotgun (WGS) entry which is preliminary data.</text>
</comment>
<keyword evidence="7" id="KW-0812">Transmembrane</keyword>
<proteinExistence type="predicted"/>
<gene>
    <name evidence="9" type="ORF">D6C90_01986</name>
</gene>
<dbReference type="SUPFAM" id="SSF50911">
    <property type="entry name" value="Mannose 6-phosphate receptor domain"/>
    <property type="match status" value="1"/>
</dbReference>
<dbReference type="Proteomes" id="UP000310121">
    <property type="component" value="Unassembled WGS sequence"/>
</dbReference>
<dbReference type="AlphaFoldDB" id="A0A4S9VGI3"/>
<dbReference type="Pfam" id="PF12999">
    <property type="entry name" value="PRKCSH-like"/>
    <property type="match status" value="2"/>
</dbReference>
<reference evidence="9 10" key="1">
    <citation type="submission" date="2018-10" db="EMBL/GenBank/DDBJ databases">
        <title>Fifty Aureobasidium pullulans genomes reveal a recombining polyextremotolerant generalist.</title>
        <authorList>
            <person name="Gostincar C."/>
            <person name="Turk M."/>
            <person name="Zajc J."/>
            <person name="Gunde-Cimerman N."/>
        </authorList>
    </citation>
    <scope>NUCLEOTIDE SEQUENCE [LARGE SCALE GENOMIC DNA]</scope>
    <source>
        <strain evidence="9 10">EXF-3844</strain>
    </source>
</reference>
<evidence type="ECO:0000313" key="9">
    <source>
        <dbReference type="EMBL" id="THZ51139.1"/>
    </source>
</evidence>
<dbReference type="InterPro" id="IPR044865">
    <property type="entry name" value="MRH_dom"/>
</dbReference>
<evidence type="ECO:0000256" key="4">
    <source>
        <dbReference type="ARBA" id="ARBA00023157"/>
    </source>
</evidence>
<dbReference type="PROSITE" id="PS51914">
    <property type="entry name" value="MRH"/>
    <property type="match status" value="1"/>
</dbReference>
<evidence type="ECO:0000313" key="10">
    <source>
        <dbReference type="Proteomes" id="UP000310121"/>
    </source>
</evidence>
<keyword evidence="2" id="KW-0732">Signal</keyword>
<feature type="coiled-coil region" evidence="5">
    <location>
        <begin position="398"/>
        <end position="425"/>
    </location>
</feature>
<evidence type="ECO:0000256" key="6">
    <source>
        <dbReference type="SAM" id="MobiDB-lite"/>
    </source>
</evidence>
<feature type="domain" description="MRH" evidence="8">
    <location>
        <begin position="578"/>
        <end position="692"/>
    </location>
</feature>
<dbReference type="InterPro" id="IPR039794">
    <property type="entry name" value="Gtb1-like"/>
</dbReference>
<dbReference type="GO" id="GO:0017177">
    <property type="term" value="C:glucosidase II complex"/>
    <property type="evidence" value="ECO:0007669"/>
    <property type="project" value="TreeGrafter"/>
</dbReference>
<feature type="region of interest" description="Disordered" evidence="6">
    <location>
        <begin position="536"/>
        <end position="564"/>
    </location>
</feature>
<accession>A0A4S9VGI3</accession>
<dbReference type="PANTHER" id="PTHR12630">
    <property type="entry name" value="N-LINKED OLIGOSACCHARIDE PROCESSING"/>
    <property type="match status" value="1"/>
</dbReference>
<evidence type="ECO:0000256" key="2">
    <source>
        <dbReference type="ARBA" id="ARBA00022729"/>
    </source>
</evidence>
<evidence type="ECO:0000256" key="7">
    <source>
        <dbReference type="SAM" id="Phobius"/>
    </source>
</evidence>
<evidence type="ECO:0000256" key="1">
    <source>
        <dbReference type="ARBA" id="ARBA00022387"/>
    </source>
</evidence>
<sequence>MIAYEYERKQCAHTYLYRFTQISNQSIAVLLILLWLAHWLDLILAAFGGLFLLLVCSTRKSRNQQFGHAVSKVFVIGDLILGDHESNWIFWCLMSLWQEEQETQKVSNLARGDGEQVLVNELKNCVLCHKNQTLCFIFCGKTANMKTAAAWIIAAASIASAASEPSRPRGVGPEFAKFYKDAESFTCISNPSIKIPFSQVNDDYCDCPDGSDEPGTSACSYLSPLSPSTRSDTTNKDQINVTQVLPGFYCKNKGHQPSYVPYTSVNDGFCDYDLCCDGSEEWAGVGGVKCQNKCDETGKEWRKKNESRQRALNNANKKRKEYTNEAQRLRKEVEDRINTLHTQLKASEIHVTDMEKELAEVERREKGKVVKSQGAKQGKMGVLVGLAKQRTEELRGHLVRVRQERDTSKDRVKELEAILSTFKEEYNPNFNDEGVKRAVRAWEDYAARDKSGDDTSAHDRDLNEITKTDADNGLDWESYLQTEGEDVEVLYEIENYLPKPLRDWVDQKLRDLRIMLIENGILADLSAEGGESSAVNDAKNRLKSAQDAVNSQRKDLESHNEDLNKEYGPDGVFRALKGQCISVDSGEYTYELCFMEHTTQKSKKGGSNTRMGNFVRFDKITVDEEVSADGKGLGSGERIAMRHENGQHCWNGPNRSTTVILACAEQNEIWKVFEEEKCVYRMEVGSPAVCEALKKAEIVKDEL</sequence>
<dbReference type="EMBL" id="QZBN01000103">
    <property type="protein sequence ID" value="THZ51139.1"/>
    <property type="molecule type" value="Genomic_DNA"/>
</dbReference>
<keyword evidence="7" id="KW-0472">Membrane</keyword>
<evidence type="ECO:0000259" key="8">
    <source>
        <dbReference type="PROSITE" id="PS51914"/>
    </source>
</evidence>
<evidence type="ECO:0000256" key="3">
    <source>
        <dbReference type="ARBA" id="ARBA00022824"/>
    </source>
</evidence>